<comment type="catalytic activity">
    <reaction evidence="10">
        <text>fluoride(in) = fluoride(out)</text>
        <dbReference type="Rhea" id="RHEA:76159"/>
        <dbReference type="ChEBI" id="CHEBI:17051"/>
    </reaction>
    <physiologicalReaction direction="left-to-right" evidence="10">
        <dbReference type="Rhea" id="RHEA:76160"/>
    </physiologicalReaction>
</comment>
<keyword evidence="11" id="KW-0813">Transport</keyword>
<keyword evidence="2 11" id="KW-1003">Cell membrane</keyword>
<evidence type="ECO:0000256" key="4">
    <source>
        <dbReference type="ARBA" id="ARBA00022692"/>
    </source>
</evidence>
<evidence type="ECO:0000256" key="8">
    <source>
        <dbReference type="ARBA" id="ARBA00023303"/>
    </source>
</evidence>
<name>A0A1G6G2L7_BACOV</name>
<keyword evidence="11" id="KW-0915">Sodium</keyword>
<dbReference type="HAMAP" id="MF_00454">
    <property type="entry name" value="FluC"/>
    <property type="match status" value="1"/>
</dbReference>
<dbReference type="GO" id="GO:0005886">
    <property type="term" value="C:plasma membrane"/>
    <property type="evidence" value="ECO:0007669"/>
    <property type="project" value="UniProtKB-SubCell"/>
</dbReference>
<dbReference type="RefSeq" id="WP_074557087.1">
    <property type="nucleotide sequence ID" value="NZ_FMYE01000007.1"/>
</dbReference>
<evidence type="ECO:0000256" key="6">
    <source>
        <dbReference type="ARBA" id="ARBA00023065"/>
    </source>
</evidence>
<keyword evidence="8 11" id="KW-0407">Ion channel</keyword>
<feature type="transmembrane region" description="Helical" evidence="11">
    <location>
        <begin position="68"/>
        <end position="85"/>
    </location>
</feature>
<feature type="binding site" evidence="11">
    <location>
        <position position="76"/>
    </location>
    <ligand>
        <name>Na(+)</name>
        <dbReference type="ChEBI" id="CHEBI:29101"/>
        <note>structural</note>
    </ligand>
</feature>
<dbReference type="EMBL" id="FMYE01000007">
    <property type="protein sequence ID" value="SDB76237.1"/>
    <property type="molecule type" value="Genomic_DNA"/>
</dbReference>
<dbReference type="AlphaFoldDB" id="A0A1G6G2L7"/>
<keyword evidence="3" id="KW-0997">Cell inner membrane</keyword>
<keyword evidence="7 11" id="KW-0472">Membrane</keyword>
<keyword evidence="4 11" id="KW-0812">Transmembrane</keyword>
<evidence type="ECO:0000313" key="13">
    <source>
        <dbReference type="Proteomes" id="UP000183670"/>
    </source>
</evidence>
<accession>A0A1G6G2L7</accession>
<protein>
    <recommendedName>
        <fullName evidence="11">Fluoride-specific ion channel FluC</fullName>
    </recommendedName>
</protein>
<feature type="transmembrane region" description="Helical" evidence="11">
    <location>
        <begin position="5"/>
        <end position="22"/>
    </location>
</feature>
<organism evidence="12 13">
    <name type="scientific">Bacteroides ovatus</name>
    <dbReference type="NCBI Taxonomy" id="28116"/>
    <lineage>
        <taxon>Bacteria</taxon>
        <taxon>Pseudomonadati</taxon>
        <taxon>Bacteroidota</taxon>
        <taxon>Bacteroidia</taxon>
        <taxon>Bacteroidales</taxon>
        <taxon>Bacteroidaceae</taxon>
        <taxon>Bacteroides</taxon>
    </lineage>
</organism>
<feature type="transmembrane region" description="Helical" evidence="11">
    <location>
        <begin position="97"/>
        <end position="117"/>
    </location>
</feature>
<keyword evidence="5 11" id="KW-1133">Transmembrane helix</keyword>
<evidence type="ECO:0000313" key="12">
    <source>
        <dbReference type="EMBL" id="SDB76237.1"/>
    </source>
</evidence>
<dbReference type="GO" id="GO:0062054">
    <property type="term" value="F:fluoride channel activity"/>
    <property type="evidence" value="ECO:0007669"/>
    <property type="project" value="UniProtKB-UniRule"/>
</dbReference>
<evidence type="ECO:0000256" key="2">
    <source>
        <dbReference type="ARBA" id="ARBA00022475"/>
    </source>
</evidence>
<dbReference type="InterPro" id="IPR003691">
    <property type="entry name" value="FluC"/>
</dbReference>
<evidence type="ECO:0000256" key="11">
    <source>
        <dbReference type="HAMAP-Rule" id="MF_00454"/>
    </source>
</evidence>
<evidence type="ECO:0000256" key="7">
    <source>
        <dbReference type="ARBA" id="ARBA00023136"/>
    </source>
</evidence>
<evidence type="ECO:0000256" key="10">
    <source>
        <dbReference type="ARBA" id="ARBA00035585"/>
    </source>
</evidence>
<dbReference type="Pfam" id="PF02537">
    <property type="entry name" value="CRCB"/>
    <property type="match status" value="1"/>
</dbReference>
<evidence type="ECO:0000256" key="5">
    <source>
        <dbReference type="ARBA" id="ARBA00022989"/>
    </source>
</evidence>
<sequence length="125" mass="14226">MLKTLLFIGMGSFTGGILRYLISRYAQNYLITSFPLGTFLVNVLGCFAIGLFYGLFERGNLMNSNLRMFLTVGFCGGFTTFSTFMNENFQLIKNDNFFYLSLYVTLSLFLGFVMLYLGHALTKLF</sequence>
<dbReference type="GO" id="GO:0140114">
    <property type="term" value="P:cellular detoxification of fluoride"/>
    <property type="evidence" value="ECO:0007669"/>
    <property type="project" value="UniProtKB-UniRule"/>
</dbReference>
<evidence type="ECO:0000256" key="1">
    <source>
        <dbReference type="ARBA" id="ARBA00004651"/>
    </source>
</evidence>
<comment type="function">
    <text evidence="11">Fluoride-specific ion channel. Important for reducing fluoride concentration in the cell, thus reducing its toxicity.</text>
</comment>
<gene>
    <name evidence="11" type="primary">fluC</name>
    <name evidence="11" type="synonym">crcB</name>
    <name evidence="12" type="ORF">SAMN05192581_100760</name>
</gene>
<keyword evidence="6 11" id="KW-0406">Ion transport</keyword>
<dbReference type="PANTHER" id="PTHR28259:SF1">
    <property type="entry name" value="FLUORIDE EXPORT PROTEIN 1-RELATED"/>
    <property type="match status" value="1"/>
</dbReference>
<proteinExistence type="inferred from homology"/>
<dbReference type="Proteomes" id="UP000183670">
    <property type="component" value="Unassembled WGS sequence"/>
</dbReference>
<dbReference type="GO" id="GO:0046872">
    <property type="term" value="F:metal ion binding"/>
    <property type="evidence" value="ECO:0007669"/>
    <property type="project" value="UniProtKB-KW"/>
</dbReference>
<evidence type="ECO:0000256" key="3">
    <source>
        <dbReference type="ARBA" id="ARBA00022519"/>
    </source>
</evidence>
<dbReference type="PANTHER" id="PTHR28259">
    <property type="entry name" value="FLUORIDE EXPORT PROTEIN 1-RELATED"/>
    <property type="match status" value="1"/>
</dbReference>
<keyword evidence="11" id="KW-0479">Metal-binding</keyword>
<comment type="similarity">
    <text evidence="9 11">Belongs to the fluoride channel Fluc/FEX (TC 1.A.43) family.</text>
</comment>
<reference evidence="12 13" key="1">
    <citation type="submission" date="2016-10" db="EMBL/GenBank/DDBJ databases">
        <authorList>
            <person name="de Groot N.N."/>
        </authorList>
    </citation>
    <scope>NUCLEOTIDE SEQUENCE [LARGE SCALE GENOMIC DNA]</scope>
    <source>
        <strain evidence="12 13">NLAE-zl-C500</strain>
    </source>
</reference>
<evidence type="ECO:0000256" key="9">
    <source>
        <dbReference type="ARBA" id="ARBA00035120"/>
    </source>
</evidence>
<dbReference type="NCBIfam" id="TIGR00494">
    <property type="entry name" value="crcB"/>
    <property type="match status" value="1"/>
</dbReference>
<feature type="transmembrane region" description="Helical" evidence="11">
    <location>
        <begin position="34"/>
        <end position="56"/>
    </location>
</feature>
<comment type="subcellular location">
    <subcellularLocation>
        <location evidence="1 11">Cell membrane</location>
        <topology evidence="1 11">Multi-pass membrane protein</topology>
    </subcellularLocation>
</comment>
<comment type="activity regulation">
    <text evidence="11">Na(+) is not transported, but it plays an essential structural role and its presence is essential for fluoride channel function.</text>
</comment>
<feature type="binding site" evidence="11">
    <location>
        <position position="79"/>
    </location>
    <ligand>
        <name>Na(+)</name>
        <dbReference type="ChEBI" id="CHEBI:29101"/>
        <note>structural</note>
    </ligand>
</feature>